<keyword evidence="2" id="KW-1185">Reference proteome</keyword>
<accession>A0A9Q3GC10</accession>
<dbReference type="Proteomes" id="UP000765509">
    <property type="component" value="Unassembled WGS sequence"/>
</dbReference>
<name>A0A9Q3GC10_9BASI</name>
<protein>
    <submittedName>
        <fullName evidence="1">Uncharacterized protein</fullName>
    </submittedName>
</protein>
<comment type="caution">
    <text evidence="1">The sequence shown here is derived from an EMBL/GenBank/DDBJ whole genome shotgun (WGS) entry which is preliminary data.</text>
</comment>
<reference evidence="1" key="1">
    <citation type="submission" date="2021-03" db="EMBL/GenBank/DDBJ databases">
        <title>Draft genome sequence of rust myrtle Austropuccinia psidii MF-1, a brazilian biotype.</title>
        <authorList>
            <person name="Quecine M.C."/>
            <person name="Pachon D.M.R."/>
            <person name="Bonatelli M.L."/>
            <person name="Correr F.H."/>
            <person name="Franceschini L.M."/>
            <person name="Leite T.F."/>
            <person name="Margarido G.R.A."/>
            <person name="Almeida C.A."/>
            <person name="Ferrarezi J.A."/>
            <person name="Labate C.A."/>
        </authorList>
    </citation>
    <scope>NUCLEOTIDE SEQUENCE</scope>
    <source>
        <strain evidence="1">MF-1</strain>
    </source>
</reference>
<organism evidence="1 2">
    <name type="scientific">Austropuccinia psidii MF-1</name>
    <dbReference type="NCBI Taxonomy" id="1389203"/>
    <lineage>
        <taxon>Eukaryota</taxon>
        <taxon>Fungi</taxon>
        <taxon>Dikarya</taxon>
        <taxon>Basidiomycota</taxon>
        <taxon>Pucciniomycotina</taxon>
        <taxon>Pucciniomycetes</taxon>
        <taxon>Pucciniales</taxon>
        <taxon>Sphaerophragmiaceae</taxon>
        <taxon>Austropuccinia</taxon>
    </lineage>
</organism>
<proteinExistence type="predicted"/>
<evidence type="ECO:0000313" key="1">
    <source>
        <dbReference type="EMBL" id="MBW0461276.1"/>
    </source>
</evidence>
<dbReference type="EMBL" id="AVOT02000135">
    <property type="protein sequence ID" value="MBW0461276.1"/>
    <property type="molecule type" value="Genomic_DNA"/>
</dbReference>
<evidence type="ECO:0000313" key="2">
    <source>
        <dbReference type="Proteomes" id="UP000765509"/>
    </source>
</evidence>
<dbReference type="AlphaFoldDB" id="A0A9Q3GC10"/>
<sequence>MLQLVSAPPESQEIIQLLSQEYLTLTSEPYQEATEATSCSSSPLQAQELPHRKLPKIYDSAMKCTPTNGNKGQDMNELLVSLQNYHSIMEDEDILAHWKVSPLAWHMNRPFLTFYH</sequence>
<gene>
    <name evidence="1" type="ORF">O181_000991</name>
</gene>